<evidence type="ECO:0000256" key="2">
    <source>
        <dbReference type="ARBA" id="ARBA00022502"/>
    </source>
</evidence>
<dbReference type="OrthoDB" id="419770at2759"/>
<keyword evidence="5 7" id="KW-1133">Transmembrane helix</keyword>
<reference evidence="8 9" key="1">
    <citation type="submission" date="2009-11" db="EMBL/GenBank/DDBJ databases">
        <title>Annotation of Allomyces macrogynus ATCC 38327.</title>
        <authorList>
            <consortium name="The Broad Institute Genome Sequencing Platform"/>
            <person name="Russ C."/>
            <person name="Cuomo C."/>
            <person name="Burger G."/>
            <person name="Gray M.W."/>
            <person name="Holland P.W.H."/>
            <person name="King N."/>
            <person name="Lang F.B.F."/>
            <person name="Roger A.J."/>
            <person name="Ruiz-Trillo I."/>
            <person name="Young S.K."/>
            <person name="Zeng Q."/>
            <person name="Gargeya S."/>
            <person name="Fitzgerald M."/>
            <person name="Haas B."/>
            <person name="Abouelleil A."/>
            <person name="Alvarado L."/>
            <person name="Arachchi H.M."/>
            <person name="Berlin A."/>
            <person name="Chapman S.B."/>
            <person name="Gearin G."/>
            <person name="Goldberg J."/>
            <person name="Griggs A."/>
            <person name="Gujja S."/>
            <person name="Hansen M."/>
            <person name="Heiman D."/>
            <person name="Howarth C."/>
            <person name="Larimer J."/>
            <person name="Lui A."/>
            <person name="MacDonald P.J.P."/>
            <person name="McCowen C."/>
            <person name="Montmayeur A."/>
            <person name="Murphy C."/>
            <person name="Neiman D."/>
            <person name="Pearson M."/>
            <person name="Priest M."/>
            <person name="Roberts A."/>
            <person name="Saif S."/>
            <person name="Shea T."/>
            <person name="Sisk P."/>
            <person name="Stolte C."/>
            <person name="Sykes S."/>
            <person name="Wortman J."/>
            <person name="Nusbaum C."/>
            <person name="Birren B."/>
        </authorList>
    </citation>
    <scope>NUCLEOTIDE SEQUENCE [LARGE SCALE GENOMIC DNA]</scope>
    <source>
        <strain evidence="8 9">ATCC 38327</strain>
    </source>
</reference>
<gene>
    <name evidence="8" type="ORF">AMAG_20718</name>
</gene>
<evidence type="ECO:0000256" key="5">
    <source>
        <dbReference type="ARBA" id="ARBA00022989"/>
    </source>
</evidence>
<keyword evidence="4" id="KW-0732">Signal</keyword>
<protein>
    <recommendedName>
        <fullName evidence="7">Post-GPI attachment to proteins factor 3</fullName>
    </recommendedName>
</protein>
<dbReference type="Proteomes" id="UP000054350">
    <property type="component" value="Unassembled WGS sequence"/>
</dbReference>
<evidence type="ECO:0000313" key="9">
    <source>
        <dbReference type="Proteomes" id="UP000054350"/>
    </source>
</evidence>
<evidence type="ECO:0000313" key="8">
    <source>
        <dbReference type="EMBL" id="KNE73232.1"/>
    </source>
</evidence>
<dbReference type="GO" id="GO:0005789">
    <property type="term" value="C:endoplasmic reticulum membrane"/>
    <property type="evidence" value="ECO:0007669"/>
    <property type="project" value="UniProtKB-SubCell"/>
</dbReference>
<dbReference type="EMBL" id="GG745392">
    <property type="protein sequence ID" value="KNE73232.1"/>
    <property type="molecule type" value="Genomic_DNA"/>
</dbReference>
<proteinExistence type="inferred from homology"/>
<evidence type="ECO:0000256" key="3">
    <source>
        <dbReference type="ARBA" id="ARBA00022692"/>
    </source>
</evidence>
<evidence type="ECO:0000256" key="6">
    <source>
        <dbReference type="ARBA" id="ARBA00023136"/>
    </source>
</evidence>
<dbReference type="PANTHER" id="PTHR13148">
    <property type="entry name" value="PER1-RELATED"/>
    <property type="match status" value="1"/>
</dbReference>
<comment type="function">
    <text evidence="7">Involved in the lipid remodeling steps of GPI-anchor maturation.</text>
</comment>
<dbReference type="GO" id="GO:0016788">
    <property type="term" value="F:hydrolase activity, acting on ester bonds"/>
    <property type="evidence" value="ECO:0007669"/>
    <property type="project" value="TreeGrafter"/>
</dbReference>
<keyword evidence="3 7" id="KW-0812">Transmembrane</keyword>
<sequence length="92" mass="10332">MHHPTSEAGSGRFRHPAPKLSARDALLFVVLFLTASLLEVGDFAPVFWETVDAHALWHLATVPLIPLWYRFLVADLRVMDDEARSALPVRAK</sequence>
<evidence type="ECO:0000256" key="7">
    <source>
        <dbReference type="RuleBase" id="RU365066"/>
    </source>
</evidence>
<dbReference type="AlphaFoldDB" id="A0A0L0TER1"/>
<feature type="transmembrane region" description="Helical" evidence="7">
    <location>
        <begin position="25"/>
        <end position="48"/>
    </location>
</feature>
<keyword evidence="6 7" id="KW-0472">Membrane</keyword>
<accession>A0A0L0TER1</accession>
<comment type="caution">
    <text evidence="7">Lacks conserved residue(s) required for the propagation of feature annotation.</text>
</comment>
<evidence type="ECO:0000256" key="1">
    <source>
        <dbReference type="ARBA" id="ARBA00004127"/>
    </source>
</evidence>
<comment type="similarity">
    <text evidence="7">Belongs to the PGAP3 family.</text>
</comment>
<dbReference type="VEuPathDB" id="FungiDB:AMAG_20718"/>
<keyword evidence="9" id="KW-1185">Reference proteome</keyword>
<organism evidence="8 9">
    <name type="scientific">Allomyces macrogynus (strain ATCC 38327)</name>
    <name type="common">Allomyces javanicus var. macrogynus</name>
    <dbReference type="NCBI Taxonomy" id="578462"/>
    <lineage>
        <taxon>Eukaryota</taxon>
        <taxon>Fungi</taxon>
        <taxon>Fungi incertae sedis</taxon>
        <taxon>Blastocladiomycota</taxon>
        <taxon>Blastocladiomycetes</taxon>
        <taxon>Blastocladiales</taxon>
        <taxon>Blastocladiaceae</taxon>
        <taxon>Allomyces</taxon>
    </lineage>
</organism>
<dbReference type="GO" id="GO:0006506">
    <property type="term" value="P:GPI anchor biosynthetic process"/>
    <property type="evidence" value="ECO:0007669"/>
    <property type="project" value="UniProtKB-KW"/>
</dbReference>
<evidence type="ECO:0000256" key="4">
    <source>
        <dbReference type="ARBA" id="ARBA00022729"/>
    </source>
</evidence>
<dbReference type="STRING" id="578462.A0A0L0TER1"/>
<reference evidence="9" key="2">
    <citation type="submission" date="2009-11" db="EMBL/GenBank/DDBJ databases">
        <title>The Genome Sequence of Allomyces macrogynus strain ATCC 38327.</title>
        <authorList>
            <consortium name="The Broad Institute Genome Sequencing Platform"/>
            <person name="Russ C."/>
            <person name="Cuomo C."/>
            <person name="Shea T."/>
            <person name="Young S.K."/>
            <person name="Zeng Q."/>
            <person name="Koehrsen M."/>
            <person name="Haas B."/>
            <person name="Borodovsky M."/>
            <person name="Guigo R."/>
            <person name="Alvarado L."/>
            <person name="Berlin A."/>
            <person name="Borenstein D."/>
            <person name="Chen Z."/>
            <person name="Engels R."/>
            <person name="Freedman E."/>
            <person name="Gellesch M."/>
            <person name="Goldberg J."/>
            <person name="Griggs A."/>
            <person name="Gujja S."/>
            <person name="Heiman D."/>
            <person name="Hepburn T."/>
            <person name="Howarth C."/>
            <person name="Jen D."/>
            <person name="Larson L."/>
            <person name="Lewis B."/>
            <person name="Mehta T."/>
            <person name="Park D."/>
            <person name="Pearson M."/>
            <person name="Roberts A."/>
            <person name="Saif S."/>
            <person name="Shenoy N."/>
            <person name="Sisk P."/>
            <person name="Stolte C."/>
            <person name="Sykes S."/>
            <person name="Walk T."/>
            <person name="White J."/>
            <person name="Yandava C."/>
            <person name="Burger G."/>
            <person name="Gray M.W."/>
            <person name="Holland P.W.H."/>
            <person name="King N."/>
            <person name="Lang F.B.F."/>
            <person name="Roger A.J."/>
            <person name="Ruiz-Trillo I."/>
            <person name="Lander E."/>
            <person name="Nusbaum C."/>
        </authorList>
    </citation>
    <scope>NUCLEOTIDE SEQUENCE [LARGE SCALE GENOMIC DNA]</scope>
    <source>
        <strain evidence="9">ATCC 38327</strain>
    </source>
</reference>
<dbReference type="PANTHER" id="PTHR13148:SF0">
    <property type="entry name" value="POST-GPI ATTACHMENT TO PROTEINS FACTOR 3"/>
    <property type="match status" value="1"/>
</dbReference>
<keyword evidence="7" id="KW-0256">Endoplasmic reticulum</keyword>
<dbReference type="Pfam" id="PF04080">
    <property type="entry name" value="Per1"/>
    <property type="match status" value="1"/>
</dbReference>
<feature type="transmembrane region" description="Helical" evidence="7">
    <location>
        <begin position="54"/>
        <end position="72"/>
    </location>
</feature>
<keyword evidence="2 7" id="KW-0337">GPI-anchor biosynthesis</keyword>
<comment type="subcellular location">
    <subcellularLocation>
        <location evidence="1">Endomembrane system</location>
        <topology evidence="1">Multi-pass membrane protein</topology>
    </subcellularLocation>
    <subcellularLocation>
        <location evidence="7">Endoplasmic reticulum membrane</location>
        <topology evidence="7">Multi-pass membrane protein</topology>
    </subcellularLocation>
</comment>
<dbReference type="InterPro" id="IPR007217">
    <property type="entry name" value="Per1-like"/>
</dbReference>
<name>A0A0L0TER1_ALLM3</name>